<evidence type="ECO:0000313" key="3">
    <source>
        <dbReference type="EMBL" id="SFL53371.1"/>
    </source>
</evidence>
<proteinExistence type="predicted"/>
<dbReference type="GO" id="GO:0016757">
    <property type="term" value="F:glycosyltransferase activity"/>
    <property type="evidence" value="ECO:0007669"/>
    <property type="project" value="TreeGrafter"/>
</dbReference>
<organism evidence="3 4">
    <name type="scientific">Rugamonas rubra</name>
    <dbReference type="NCBI Taxonomy" id="758825"/>
    <lineage>
        <taxon>Bacteria</taxon>
        <taxon>Pseudomonadati</taxon>
        <taxon>Pseudomonadota</taxon>
        <taxon>Betaproteobacteria</taxon>
        <taxon>Burkholderiales</taxon>
        <taxon>Oxalobacteraceae</taxon>
        <taxon>Telluria group</taxon>
        <taxon>Rugamonas</taxon>
    </lineage>
</organism>
<dbReference type="GO" id="GO:0009103">
    <property type="term" value="P:lipopolysaccharide biosynthetic process"/>
    <property type="evidence" value="ECO:0007669"/>
    <property type="project" value="TreeGrafter"/>
</dbReference>
<feature type="compositionally biased region" description="Low complexity" evidence="2">
    <location>
        <begin position="407"/>
        <end position="416"/>
    </location>
</feature>
<keyword evidence="1 3" id="KW-0808">Transferase</keyword>
<feature type="region of interest" description="Disordered" evidence="2">
    <location>
        <begin position="407"/>
        <end position="429"/>
    </location>
</feature>
<dbReference type="Pfam" id="PF13692">
    <property type="entry name" value="Glyco_trans_1_4"/>
    <property type="match status" value="1"/>
</dbReference>
<evidence type="ECO:0000256" key="1">
    <source>
        <dbReference type="ARBA" id="ARBA00022679"/>
    </source>
</evidence>
<protein>
    <submittedName>
        <fullName evidence="3">Sugar transferase, PEP-CTERM/EpsH1 system associated</fullName>
    </submittedName>
</protein>
<gene>
    <name evidence="3" type="ORF">SAMN02982985_00553</name>
</gene>
<reference evidence="3 4" key="1">
    <citation type="submission" date="2016-10" db="EMBL/GenBank/DDBJ databases">
        <authorList>
            <person name="de Groot N.N."/>
        </authorList>
    </citation>
    <scope>NUCLEOTIDE SEQUENCE [LARGE SCALE GENOMIC DNA]</scope>
    <source>
        <strain evidence="3 4">ATCC 43154</strain>
    </source>
</reference>
<dbReference type="CDD" id="cd03801">
    <property type="entry name" value="GT4_PimA-like"/>
    <property type="match status" value="1"/>
</dbReference>
<evidence type="ECO:0000256" key="2">
    <source>
        <dbReference type="SAM" id="MobiDB-lite"/>
    </source>
</evidence>
<dbReference type="STRING" id="758825.SAMN02982985_00553"/>
<dbReference type="AlphaFoldDB" id="A0A1I4IHT2"/>
<dbReference type="InterPro" id="IPR017521">
    <property type="entry name" value="Sugar_tfrase_PEP-CTERM_Stp1"/>
</dbReference>
<dbReference type="Proteomes" id="UP000199470">
    <property type="component" value="Unassembled WGS sequence"/>
</dbReference>
<dbReference type="PANTHER" id="PTHR46401:SF2">
    <property type="entry name" value="GLYCOSYLTRANSFERASE WBBK-RELATED"/>
    <property type="match status" value="1"/>
</dbReference>
<dbReference type="RefSeq" id="WP_342742454.1">
    <property type="nucleotide sequence ID" value="NZ_FOTW01000005.1"/>
</dbReference>
<keyword evidence="4" id="KW-1185">Reference proteome</keyword>
<accession>A0A1I4IHT2</accession>
<evidence type="ECO:0000313" key="4">
    <source>
        <dbReference type="Proteomes" id="UP000199470"/>
    </source>
</evidence>
<dbReference type="EMBL" id="FOTW01000005">
    <property type="protein sequence ID" value="SFL53371.1"/>
    <property type="molecule type" value="Genomic_DNA"/>
</dbReference>
<dbReference type="SUPFAM" id="SSF53756">
    <property type="entry name" value="UDP-Glycosyltransferase/glycogen phosphorylase"/>
    <property type="match status" value="1"/>
</dbReference>
<sequence>MTQMDELLLLVHRMPYPPNKGDKIRSYHLLRQLTQHYRVHLGTFIDDADDWRHVPQVRALCASAYFLPLSPLRGRLRSLRALLANRALSLDFYSDSRMRAWVAATMAERRIARVVVFSAAMAQYVPQGPGLRSVVDFCDVDSDKWRQYAEKKRWPASQLYRYEASRLLRYERAVAARSDAALFVSREEAALFAQLAPESAGHIGHFNNGVDTVYFAPQLDSVNPYPPGQRAVVFTGAMDYWPNVDAVEWFAREILPLVRREQPAVRFHIVGARPTPAVLALARLDGVSVSGTVPDVRPYLQHAELAVAPLRVARGIQNKVLEAMAMARTVVVTPQALEGIAATPGSELLLASDAAAFASAVCQALAHPQAGLGRAARARVEADYGWSAKLAPLLALLAEAPAAPAAARDSPGAKAASPATTFALSKEPR</sequence>
<dbReference type="NCBIfam" id="TIGR03087">
    <property type="entry name" value="stp1"/>
    <property type="match status" value="1"/>
</dbReference>
<dbReference type="PANTHER" id="PTHR46401">
    <property type="entry name" value="GLYCOSYLTRANSFERASE WBBK-RELATED"/>
    <property type="match status" value="1"/>
</dbReference>
<name>A0A1I4IHT2_9BURK</name>
<dbReference type="Gene3D" id="3.40.50.2000">
    <property type="entry name" value="Glycogen Phosphorylase B"/>
    <property type="match status" value="2"/>
</dbReference>